<comment type="subunit">
    <text evidence="9">The complex comprises the extracytoplasmic solute receptor protein and the two transmembrane proteins.</text>
</comment>
<dbReference type="Proteomes" id="UP000188879">
    <property type="component" value="Unassembled WGS sequence"/>
</dbReference>
<dbReference type="InterPro" id="IPR007387">
    <property type="entry name" value="TRAP_DctQ"/>
</dbReference>
<feature type="transmembrane region" description="Helical" evidence="9">
    <location>
        <begin position="47"/>
        <end position="65"/>
    </location>
</feature>
<dbReference type="PANTHER" id="PTHR35011:SF10">
    <property type="entry name" value="TRAP TRANSPORTER SMALL PERMEASE PROTEIN"/>
    <property type="match status" value="1"/>
</dbReference>
<evidence type="ECO:0000313" key="11">
    <source>
        <dbReference type="EMBL" id="ONG58869.1"/>
    </source>
</evidence>
<comment type="caution">
    <text evidence="11">The sequence shown here is derived from an EMBL/GenBank/DDBJ whole genome shotgun (WGS) entry which is preliminary data.</text>
</comment>
<keyword evidence="7 9" id="KW-0472">Membrane</keyword>
<evidence type="ECO:0000256" key="7">
    <source>
        <dbReference type="ARBA" id="ARBA00023136"/>
    </source>
</evidence>
<gene>
    <name evidence="11" type="ORF">BKE38_01290</name>
</gene>
<proteinExistence type="inferred from homology"/>
<evidence type="ECO:0000256" key="1">
    <source>
        <dbReference type="ARBA" id="ARBA00004429"/>
    </source>
</evidence>
<evidence type="ECO:0000256" key="5">
    <source>
        <dbReference type="ARBA" id="ARBA00022692"/>
    </source>
</evidence>
<organism evidence="11 12">
    <name type="scientific">Teichococcus deserti</name>
    <dbReference type="NCBI Taxonomy" id="1817963"/>
    <lineage>
        <taxon>Bacteria</taxon>
        <taxon>Pseudomonadati</taxon>
        <taxon>Pseudomonadota</taxon>
        <taxon>Alphaproteobacteria</taxon>
        <taxon>Acetobacterales</taxon>
        <taxon>Roseomonadaceae</taxon>
        <taxon>Roseomonas</taxon>
    </lineage>
</organism>
<dbReference type="PANTHER" id="PTHR35011">
    <property type="entry name" value="2,3-DIKETO-L-GULONATE TRAP TRANSPORTER SMALL PERMEASE PROTEIN YIAM"/>
    <property type="match status" value="1"/>
</dbReference>
<sequence>MLRRGLDALYVASAGLAALSLLSIFLVMMAQVALRELDRQFPAADDISAYLCVSTTFFALAHTFRRGELIRVGLFIETLGPKARRLVEIFALTLATAGVAYCVFWTMDDVLFSYEIEDVAQGALAVPLWIPKLAMPLGAGILLIAVLDELVTVLRGNRPNYVLAAEERAARGDFSAEV</sequence>
<evidence type="ECO:0000256" key="4">
    <source>
        <dbReference type="ARBA" id="ARBA00022519"/>
    </source>
</evidence>
<evidence type="ECO:0000256" key="6">
    <source>
        <dbReference type="ARBA" id="ARBA00022989"/>
    </source>
</evidence>
<dbReference type="EMBL" id="MLCO01000009">
    <property type="protein sequence ID" value="ONG58869.1"/>
    <property type="molecule type" value="Genomic_DNA"/>
</dbReference>
<reference evidence="11 12" key="1">
    <citation type="submission" date="2016-10" db="EMBL/GenBank/DDBJ databases">
        <title>Draft Genome sequence of Roseomonas sp. strain M3.</title>
        <authorList>
            <person name="Subhash Y."/>
            <person name="Lee S."/>
        </authorList>
    </citation>
    <scope>NUCLEOTIDE SEQUENCE [LARGE SCALE GENOMIC DNA]</scope>
    <source>
        <strain evidence="11 12">M3</strain>
    </source>
</reference>
<dbReference type="InterPro" id="IPR055348">
    <property type="entry name" value="DctQ"/>
</dbReference>
<feature type="domain" description="Tripartite ATP-independent periplasmic transporters DctQ component" evidence="10">
    <location>
        <begin position="24"/>
        <end position="155"/>
    </location>
</feature>
<keyword evidence="3" id="KW-1003">Cell membrane</keyword>
<evidence type="ECO:0000313" key="12">
    <source>
        <dbReference type="Proteomes" id="UP000188879"/>
    </source>
</evidence>
<comment type="similarity">
    <text evidence="8 9">Belongs to the TRAP transporter small permease family.</text>
</comment>
<evidence type="ECO:0000259" key="10">
    <source>
        <dbReference type="Pfam" id="PF04290"/>
    </source>
</evidence>
<comment type="function">
    <text evidence="9">Part of the tripartite ATP-independent periplasmic (TRAP) transport system.</text>
</comment>
<feature type="transmembrane region" description="Helical" evidence="9">
    <location>
        <begin position="7"/>
        <end position="27"/>
    </location>
</feature>
<keyword evidence="5 9" id="KW-0812">Transmembrane</keyword>
<dbReference type="GO" id="GO:0015740">
    <property type="term" value="P:C4-dicarboxylate transport"/>
    <property type="evidence" value="ECO:0007669"/>
    <property type="project" value="TreeGrafter"/>
</dbReference>
<evidence type="ECO:0000256" key="2">
    <source>
        <dbReference type="ARBA" id="ARBA00022448"/>
    </source>
</evidence>
<comment type="subcellular location">
    <subcellularLocation>
        <location evidence="1 9">Cell inner membrane</location>
        <topology evidence="1 9">Multi-pass membrane protein</topology>
    </subcellularLocation>
</comment>
<dbReference type="AlphaFoldDB" id="A0A1V2H934"/>
<evidence type="ECO:0000256" key="9">
    <source>
        <dbReference type="RuleBase" id="RU369079"/>
    </source>
</evidence>
<name>A0A1V2H934_9PROT</name>
<dbReference type="GO" id="GO:0005886">
    <property type="term" value="C:plasma membrane"/>
    <property type="evidence" value="ECO:0007669"/>
    <property type="project" value="UniProtKB-SubCell"/>
</dbReference>
<dbReference type="GO" id="GO:0022857">
    <property type="term" value="F:transmembrane transporter activity"/>
    <property type="evidence" value="ECO:0007669"/>
    <property type="project" value="UniProtKB-UniRule"/>
</dbReference>
<evidence type="ECO:0000256" key="8">
    <source>
        <dbReference type="ARBA" id="ARBA00038436"/>
    </source>
</evidence>
<keyword evidence="6 9" id="KW-1133">Transmembrane helix</keyword>
<keyword evidence="2 9" id="KW-0813">Transport</keyword>
<feature type="transmembrane region" description="Helical" evidence="9">
    <location>
        <begin position="126"/>
        <end position="147"/>
    </location>
</feature>
<protein>
    <recommendedName>
        <fullName evidence="9">TRAP transporter small permease protein</fullName>
    </recommendedName>
</protein>
<dbReference type="OrthoDB" id="9797534at2"/>
<feature type="transmembrane region" description="Helical" evidence="9">
    <location>
        <begin position="86"/>
        <end position="106"/>
    </location>
</feature>
<keyword evidence="12" id="KW-1185">Reference proteome</keyword>
<keyword evidence="4 9" id="KW-0997">Cell inner membrane</keyword>
<accession>A0A1V2H934</accession>
<dbReference type="Pfam" id="PF04290">
    <property type="entry name" value="DctQ"/>
    <property type="match status" value="1"/>
</dbReference>
<evidence type="ECO:0000256" key="3">
    <source>
        <dbReference type="ARBA" id="ARBA00022475"/>
    </source>
</evidence>